<protein>
    <submittedName>
        <fullName evidence="1">Uncharacterized protein</fullName>
    </submittedName>
</protein>
<evidence type="ECO:0000313" key="1">
    <source>
        <dbReference type="EMBL" id="EGK01700.1"/>
    </source>
</evidence>
<proteinExistence type="predicted"/>
<dbReference type="RefSeq" id="WP_006799369.1">
    <property type="nucleotide sequence ID" value="NZ_GL891982.1"/>
</dbReference>
<dbReference type="Proteomes" id="UP000004913">
    <property type="component" value="Unassembled WGS sequence"/>
</dbReference>
<sequence>MATILKIEDTIKGTNLEVYPYSDNSAKEITIWAKEGENYIDIDLDKQEVEELIEYLQKRLKEMF</sequence>
<reference evidence="1 2" key="1">
    <citation type="submission" date="2011-04" db="EMBL/GenBank/DDBJ databases">
        <title>The Genome Sequence of Dysgonomonas gadei ATCC BAA-286.</title>
        <authorList>
            <consortium name="The Broad Institute Genome Sequencing Platform"/>
            <person name="Earl A."/>
            <person name="Ward D."/>
            <person name="Feldgarden M."/>
            <person name="Gevers D."/>
            <person name="Pudlo N."/>
            <person name="Martens E."/>
            <person name="Allen-Vercoe E."/>
            <person name="Young S.K."/>
            <person name="Zeng Q."/>
            <person name="Gargeya S."/>
            <person name="Fitzgerald M."/>
            <person name="Haas B."/>
            <person name="Abouelleil A."/>
            <person name="Alvarado L."/>
            <person name="Arachchi H.M."/>
            <person name="Berlin A."/>
            <person name="Brown A."/>
            <person name="Chapman S.B."/>
            <person name="Chen Z."/>
            <person name="Dunbar C."/>
            <person name="Freedman E."/>
            <person name="Gearin G."/>
            <person name="Gellesch M."/>
            <person name="Goldberg J."/>
            <person name="Griggs A."/>
            <person name="Gujja S."/>
            <person name="Heiman D."/>
            <person name="Howarth C."/>
            <person name="Larson L."/>
            <person name="Lui A."/>
            <person name="MacDonald P.J.P."/>
            <person name="Mehta T."/>
            <person name="Montmayeur A."/>
            <person name="Murphy C."/>
            <person name="Neiman D."/>
            <person name="Pearson M."/>
            <person name="Priest M."/>
            <person name="Roberts A."/>
            <person name="Saif S."/>
            <person name="Shea T."/>
            <person name="Shenoy N."/>
            <person name="Sisk P."/>
            <person name="Stolte C."/>
            <person name="Sykes S."/>
            <person name="Yandava C."/>
            <person name="Wortman J."/>
            <person name="Nusbaum C."/>
            <person name="Birren B."/>
        </authorList>
    </citation>
    <scope>NUCLEOTIDE SEQUENCE [LARGE SCALE GENOMIC DNA]</scope>
    <source>
        <strain evidence="1 2">ATCC BAA-286</strain>
    </source>
</reference>
<dbReference type="EMBL" id="ADLV01000020">
    <property type="protein sequence ID" value="EGK01700.1"/>
    <property type="molecule type" value="Genomic_DNA"/>
</dbReference>
<name>F5IXN1_9BACT</name>
<evidence type="ECO:0000313" key="2">
    <source>
        <dbReference type="Proteomes" id="UP000004913"/>
    </source>
</evidence>
<dbReference type="STRING" id="742766.HMPREF9455_01848"/>
<gene>
    <name evidence="1" type="ORF">HMPREF9455_01848</name>
</gene>
<dbReference type="AlphaFoldDB" id="F5IXN1"/>
<organism evidence="1 2">
    <name type="scientific">Dysgonomonas gadei ATCC BAA-286</name>
    <dbReference type="NCBI Taxonomy" id="742766"/>
    <lineage>
        <taxon>Bacteria</taxon>
        <taxon>Pseudomonadati</taxon>
        <taxon>Bacteroidota</taxon>
        <taxon>Bacteroidia</taxon>
        <taxon>Bacteroidales</taxon>
        <taxon>Dysgonomonadaceae</taxon>
        <taxon>Dysgonomonas</taxon>
    </lineage>
</organism>
<dbReference type="HOGENOM" id="CLU_2860549_0_0_10"/>
<keyword evidence="2" id="KW-1185">Reference proteome</keyword>
<accession>F5IXN1</accession>
<comment type="caution">
    <text evidence="1">The sequence shown here is derived from an EMBL/GenBank/DDBJ whole genome shotgun (WGS) entry which is preliminary data.</text>
</comment>